<reference evidence="1" key="1">
    <citation type="journal article" date="2020" name="G3 (Bethesda)">
        <title>High-Quality Assemblies for Three Invasive Social Wasps from the &lt;i&gt;Vespula&lt;/i&gt; Genus.</title>
        <authorList>
            <person name="Harrop T.W.R."/>
            <person name="Guhlin J."/>
            <person name="McLaughlin G.M."/>
            <person name="Permina E."/>
            <person name="Stockwell P."/>
            <person name="Gilligan J."/>
            <person name="Le Lec M.F."/>
            <person name="Gruber M.A.M."/>
            <person name="Quinn O."/>
            <person name="Lovegrove M."/>
            <person name="Duncan E.J."/>
            <person name="Remnant E.J."/>
            <person name="Van Eeckhoven J."/>
            <person name="Graham B."/>
            <person name="Knapp R.A."/>
            <person name="Langford K.W."/>
            <person name="Kronenberg Z."/>
            <person name="Press M.O."/>
            <person name="Eacker S.M."/>
            <person name="Wilson-Rankin E.E."/>
            <person name="Purcell J."/>
            <person name="Lester P.J."/>
            <person name="Dearden P.K."/>
        </authorList>
    </citation>
    <scope>NUCLEOTIDE SEQUENCE</scope>
    <source>
        <strain evidence="1">Volc-1</strain>
    </source>
</reference>
<protein>
    <submittedName>
        <fullName evidence="1">Uncharacterized protein</fullName>
    </submittedName>
</protein>
<proteinExistence type="predicted"/>
<dbReference type="AlphaFoldDB" id="A0A834P914"/>
<dbReference type="Proteomes" id="UP000600918">
    <property type="component" value="Unassembled WGS sequence"/>
</dbReference>
<accession>A0A834P914</accession>
<comment type="caution">
    <text evidence="1">The sequence shown here is derived from an EMBL/GenBank/DDBJ whole genome shotgun (WGS) entry which is preliminary data.</text>
</comment>
<gene>
    <name evidence="1" type="ORF">H0235_002115</name>
</gene>
<name>A0A834P914_VESPE</name>
<keyword evidence="2" id="KW-1185">Reference proteome</keyword>
<evidence type="ECO:0000313" key="1">
    <source>
        <dbReference type="EMBL" id="KAF7433924.1"/>
    </source>
</evidence>
<organism evidence="1 2">
    <name type="scientific">Vespula pensylvanica</name>
    <name type="common">Western yellow jacket</name>
    <name type="synonym">Wasp</name>
    <dbReference type="NCBI Taxonomy" id="30213"/>
    <lineage>
        <taxon>Eukaryota</taxon>
        <taxon>Metazoa</taxon>
        <taxon>Ecdysozoa</taxon>
        <taxon>Arthropoda</taxon>
        <taxon>Hexapoda</taxon>
        <taxon>Insecta</taxon>
        <taxon>Pterygota</taxon>
        <taxon>Neoptera</taxon>
        <taxon>Endopterygota</taxon>
        <taxon>Hymenoptera</taxon>
        <taxon>Apocrita</taxon>
        <taxon>Aculeata</taxon>
        <taxon>Vespoidea</taxon>
        <taxon>Vespidae</taxon>
        <taxon>Vespinae</taxon>
        <taxon>Vespula</taxon>
    </lineage>
</organism>
<sequence length="134" mass="15418">MERRSFQIAPKSLKFTEIGKSVRYDLVSFSKGKRNEIRIEEEGKKKREQPRKIRPRIGSFSVGRGYDSRKSVKLLFSKFNVKSERPKIVSRKGSLCEEIARTSLSHENSSLIPNVGVDLLTIEKVNDDLIVHRT</sequence>
<dbReference type="EMBL" id="JACSDY010000002">
    <property type="protein sequence ID" value="KAF7433924.1"/>
    <property type="molecule type" value="Genomic_DNA"/>
</dbReference>
<evidence type="ECO:0000313" key="2">
    <source>
        <dbReference type="Proteomes" id="UP000600918"/>
    </source>
</evidence>